<dbReference type="PROSITE" id="PS01124">
    <property type="entry name" value="HTH_ARAC_FAMILY_2"/>
    <property type="match status" value="1"/>
</dbReference>
<keyword evidence="1 5" id="KW-0597">Phosphoprotein</keyword>
<sequence>MKYKILLVDDDADVLEFLTEELEENYTIYTASNGKSALTTLLTESIDLVISDVMMPEMDGFELCRNIKNTVSYSHIPVILLTAKNMLQSRIEGLDMGADAYIDKPFSPEHLRVQITNLFNNRARITQHFFQSPSADITSIAHSKSDQTFLEQLNQAIRSQIQDIDLDVEKLAKYMNMSRATLYRKISGISNMTPHELINTTRLKKAAELLISGNYKIFEIADEVGFQSQANFAKLFLKQFGMTPTDYAKRNK</sequence>
<dbReference type="EMBL" id="FSRA01000001">
    <property type="protein sequence ID" value="SIN68271.1"/>
    <property type="molecule type" value="Genomic_DNA"/>
</dbReference>
<evidence type="ECO:0000259" key="6">
    <source>
        <dbReference type="PROSITE" id="PS01124"/>
    </source>
</evidence>
<evidence type="ECO:0000256" key="1">
    <source>
        <dbReference type="ARBA" id="ARBA00022553"/>
    </source>
</evidence>
<proteinExistence type="predicted"/>
<dbReference type="InterPro" id="IPR018060">
    <property type="entry name" value="HTH_AraC"/>
</dbReference>
<dbReference type="SMART" id="SM00448">
    <property type="entry name" value="REC"/>
    <property type="match status" value="1"/>
</dbReference>
<dbReference type="GO" id="GO:0000155">
    <property type="term" value="F:phosphorelay sensor kinase activity"/>
    <property type="evidence" value="ECO:0007669"/>
    <property type="project" value="TreeGrafter"/>
</dbReference>
<evidence type="ECO:0000259" key="7">
    <source>
        <dbReference type="PROSITE" id="PS50110"/>
    </source>
</evidence>
<dbReference type="CDD" id="cd17574">
    <property type="entry name" value="REC_OmpR"/>
    <property type="match status" value="1"/>
</dbReference>
<dbReference type="InterPro" id="IPR009057">
    <property type="entry name" value="Homeodomain-like_sf"/>
</dbReference>
<dbReference type="GO" id="GO:0043565">
    <property type="term" value="F:sequence-specific DNA binding"/>
    <property type="evidence" value="ECO:0007669"/>
    <property type="project" value="InterPro"/>
</dbReference>
<keyword evidence="9" id="KW-1185">Reference proteome</keyword>
<dbReference type="PRINTS" id="PR00032">
    <property type="entry name" value="HTHARAC"/>
</dbReference>
<organism evidence="8 9">
    <name type="scientific">Chitinophaga niabensis</name>
    <dbReference type="NCBI Taxonomy" id="536979"/>
    <lineage>
        <taxon>Bacteria</taxon>
        <taxon>Pseudomonadati</taxon>
        <taxon>Bacteroidota</taxon>
        <taxon>Chitinophagia</taxon>
        <taxon>Chitinophagales</taxon>
        <taxon>Chitinophagaceae</taxon>
        <taxon>Chitinophaga</taxon>
    </lineage>
</organism>
<protein>
    <submittedName>
        <fullName evidence="8">DNA-binding response regulator, OmpR family, contains REC and winged-helix (WHTH) domain</fullName>
    </submittedName>
</protein>
<dbReference type="STRING" id="536979.SAMN04488055_0590"/>
<evidence type="ECO:0000256" key="4">
    <source>
        <dbReference type="ARBA" id="ARBA00023163"/>
    </source>
</evidence>
<keyword evidence="4" id="KW-0804">Transcription</keyword>
<reference evidence="9" key="1">
    <citation type="submission" date="2016-11" db="EMBL/GenBank/DDBJ databases">
        <authorList>
            <person name="Varghese N."/>
            <person name="Submissions S."/>
        </authorList>
    </citation>
    <scope>NUCLEOTIDE SEQUENCE [LARGE SCALE GENOMIC DNA]</scope>
    <source>
        <strain evidence="9">DSM 24787</strain>
    </source>
</reference>
<evidence type="ECO:0000313" key="9">
    <source>
        <dbReference type="Proteomes" id="UP000185003"/>
    </source>
</evidence>
<dbReference type="FunFam" id="3.40.50.2300:FF:000138">
    <property type="entry name" value="Two-component system sensor histidine kinase/response regulator"/>
    <property type="match status" value="1"/>
</dbReference>
<accession>A0A1N6DBU8</accession>
<dbReference type="Gene3D" id="1.10.10.60">
    <property type="entry name" value="Homeodomain-like"/>
    <property type="match status" value="1"/>
</dbReference>
<evidence type="ECO:0000313" key="8">
    <source>
        <dbReference type="EMBL" id="SIN68271.1"/>
    </source>
</evidence>
<dbReference type="InterPro" id="IPR020449">
    <property type="entry name" value="Tscrpt_reg_AraC-type_HTH"/>
</dbReference>
<dbReference type="InterPro" id="IPR018062">
    <property type="entry name" value="HTH_AraC-typ_CS"/>
</dbReference>
<feature type="modified residue" description="4-aspartylphosphate" evidence="5">
    <location>
        <position position="52"/>
    </location>
</feature>
<evidence type="ECO:0000256" key="5">
    <source>
        <dbReference type="PROSITE-ProRule" id="PRU00169"/>
    </source>
</evidence>
<feature type="domain" description="HTH araC/xylS-type" evidence="6">
    <location>
        <begin position="151"/>
        <end position="250"/>
    </location>
</feature>
<dbReference type="GO" id="GO:0003700">
    <property type="term" value="F:DNA-binding transcription factor activity"/>
    <property type="evidence" value="ECO:0007669"/>
    <property type="project" value="InterPro"/>
</dbReference>
<dbReference type="OrthoDB" id="9809670at2"/>
<dbReference type="PROSITE" id="PS00041">
    <property type="entry name" value="HTH_ARAC_FAMILY_1"/>
    <property type="match status" value="1"/>
</dbReference>
<evidence type="ECO:0000256" key="3">
    <source>
        <dbReference type="ARBA" id="ARBA00023125"/>
    </source>
</evidence>
<dbReference type="PANTHER" id="PTHR43547">
    <property type="entry name" value="TWO-COMPONENT HISTIDINE KINASE"/>
    <property type="match status" value="1"/>
</dbReference>
<dbReference type="Gene3D" id="3.40.50.2300">
    <property type="match status" value="1"/>
</dbReference>
<dbReference type="InterPro" id="IPR011006">
    <property type="entry name" value="CheY-like_superfamily"/>
</dbReference>
<keyword evidence="3 8" id="KW-0238">DNA-binding</keyword>
<dbReference type="Pfam" id="PF00072">
    <property type="entry name" value="Response_reg"/>
    <property type="match status" value="1"/>
</dbReference>
<dbReference type="RefSeq" id="WP_084185323.1">
    <property type="nucleotide sequence ID" value="NZ_FSRA01000001.1"/>
</dbReference>
<dbReference type="AlphaFoldDB" id="A0A1N6DBU8"/>
<dbReference type="SUPFAM" id="SSF52172">
    <property type="entry name" value="CheY-like"/>
    <property type="match status" value="1"/>
</dbReference>
<dbReference type="Pfam" id="PF12833">
    <property type="entry name" value="HTH_18"/>
    <property type="match status" value="1"/>
</dbReference>
<dbReference type="SUPFAM" id="SSF46689">
    <property type="entry name" value="Homeodomain-like"/>
    <property type="match status" value="1"/>
</dbReference>
<dbReference type="PANTHER" id="PTHR43547:SF2">
    <property type="entry name" value="HYBRID SIGNAL TRANSDUCTION HISTIDINE KINASE C"/>
    <property type="match status" value="1"/>
</dbReference>
<dbReference type="InterPro" id="IPR001789">
    <property type="entry name" value="Sig_transdc_resp-reg_receiver"/>
</dbReference>
<keyword evidence="2" id="KW-0805">Transcription regulation</keyword>
<feature type="domain" description="Response regulatory" evidence="7">
    <location>
        <begin position="4"/>
        <end position="119"/>
    </location>
</feature>
<dbReference type="PROSITE" id="PS50110">
    <property type="entry name" value="RESPONSE_REGULATORY"/>
    <property type="match status" value="1"/>
</dbReference>
<gene>
    <name evidence="8" type="ORF">SAMN04488055_0590</name>
</gene>
<dbReference type="SMART" id="SM00342">
    <property type="entry name" value="HTH_ARAC"/>
    <property type="match status" value="1"/>
</dbReference>
<dbReference type="Proteomes" id="UP000185003">
    <property type="component" value="Unassembled WGS sequence"/>
</dbReference>
<name>A0A1N6DBU8_9BACT</name>
<evidence type="ECO:0000256" key="2">
    <source>
        <dbReference type="ARBA" id="ARBA00023015"/>
    </source>
</evidence>